<feature type="chain" id="PRO_5002659905" description="Ig-like domain-containing protein" evidence="1">
    <location>
        <begin position="20"/>
        <end position="873"/>
    </location>
</feature>
<sequence>MKKYILILCSLFLGVTLHAQGEANNWYFGGNAGVTFNTTPPSALTDGRLVTTEGCSTISDVNGNLQFYSDGRSVWNRNHQKMSNGDYNTGQGLLGDPSSTSSALIVPHPGLDGIYYIFAVDEPHHDNAAAFPGQGPALQNGNPTGDGNYTDVNDGVPNIDDGFNNGFTYSVVDMSLNNGLGDVVASEKNIQLETFNPNFNNQAKFKCSEKVTAVRGAVCGEVWVITHFINKFYAFKVDSSGLDTTPVISEVGPAVTTSNYRRAALGYMKASPDGNRIAVAHNTFTYFPPNVSDEGDGGVYLYDFDRNTGVVSNNQELYQGASAYGVEFSANSERLFASMSSPELFSTLHQWDLSAANIPNSRVELFGPSGGGSLFSMQLAPNGKIYVSSFGSNNLMVINNPEELGNDVNFATDVSGGAINLQGGEARLGLPPFIQSFLTSKVNIINNTASTDDTEEHLELCESDNYTLVTENIPGVNYVWYKDDVLIAGETDNTLQISRPNNGETLPYTENYRLEIDLNNGDCPLFGVAEVTYYETPEATMPMDISLCDEDNDGQEQYNLGAQNAEILTGQTNPNFLVTYHSNQADAENGLNPININYTVSETLQTIYARVENTNNRNCFDTTSFEIELFSISQFGDDEEIIYCLEDLPETVQLNSGIPVSEIQDYSFVWQPSNETTPSISTTELVTHTVTITNTITGCSYEKSFTITASNQAQNITFEISDFSEQNTIMVNLGTESIGDYEFALNSESGPFQDDPTFTNVPPGFYDIFVRDKNGCGVSARLDIGVLGFMTFFTPNADGFNDVWRLVGVSRQREANARVNIFDRYGKLLKSFAAGTGSWNGNFNGNPMPSGDYWFQIILEDGTQYRSNFTLKR</sequence>
<gene>
    <name evidence="2" type="ordered locus">CA2559_06065</name>
</gene>
<dbReference type="KEGG" id="cat:CA2559_06065"/>
<reference evidence="2 3" key="1">
    <citation type="journal article" date="2010" name="J. Bacteriol.">
        <title>The complete genome sequence of Croceibacter atlanticus HTCC2559T.</title>
        <authorList>
            <person name="Oh H.M."/>
            <person name="Kang I."/>
            <person name="Ferriera S."/>
            <person name="Giovannoni S.J."/>
            <person name="Cho J.C."/>
        </authorList>
    </citation>
    <scope>NUCLEOTIDE SEQUENCE [LARGE SCALE GENOMIC DNA]</scope>
    <source>
        <strain evidence="3">ATCC BAA-628 / HTCC2559 / KCTC 12090</strain>
    </source>
</reference>
<protein>
    <recommendedName>
        <fullName evidence="4">Ig-like domain-containing protein</fullName>
    </recommendedName>
</protein>
<dbReference type="InterPro" id="IPR026341">
    <property type="entry name" value="T9SS_type_B"/>
</dbReference>
<dbReference type="OrthoDB" id="9765926at2"/>
<name>A3U7T5_CROAH</name>
<proteinExistence type="predicted"/>
<organism evidence="2 3">
    <name type="scientific">Croceibacter atlanticus (strain ATCC BAA-628 / JCM 21780 / CIP 108009 / IAM 15332 / KCTC 12090 / HTCC2559)</name>
    <dbReference type="NCBI Taxonomy" id="216432"/>
    <lineage>
        <taxon>Bacteria</taxon>
        <taxon>Pseudomonadati</taxon>
        <taxon>Bacteroidota</taxon>
        <taxon>Flavobacteriia</taxon>
        <taxon>Flavobacteriales</taxon>
        <taxon>Flavobacteriaceae</taxon>
        <taxon>Croceibacter</taxon>
    </lineage>
</organism>
<evidence type="ECO:0008006" key="4">
    <source>
        <dbReference type="Google" id="ProtNLM"/>
    </source>
</evidence>
<dbReference type="Proteomes" id="UP000002297">
    <property type="component" value="Chromosome"/>
</dbReference>
<dbReference type="STRING" id="216432.CA2559_06065"/>
<dbReference type="SUPFAM" id="SSF75011">
    <property type="entry name" value="3-carboxy-cis,cis-mucoante lactonizing enzyme"/>
    <property type="match status" value="1"/>
</dbReference>
<keyword evidence="3" id="KW-1185">Reference proteome</keyword>
<dbReference type="EMBL" id="CP002046">
    <property type="protein sequence ID" value="EAP88302.1"/>
    <property type="molecule type" value="Genomic_DNA"/>
</dbReference>
<dbReference type="GeneID" id="89452996"/>
<evidence type="ECO:0000313" key="3">
    <source>
        <dbReference type="Proteomes" id="UP000002297"/>
    </source>
</evidence>
<feature type="signal peptide" evidence="1">
    <location>
        <begin position="1"/>
        <end position="19"/>
    </location>
</feature>
<dbReference type="NCBIfam" id="TIGR04131">
    <property type="entry name" value="Bac_Flav_CTERM"/>
    <property type="match status" value="1"/>
</dbReference>
<evidence type="ECO:0000313" key="2">
    <source>
        <dbReference type="EMBL" id="EAP88302.1"/>
    </source>
</evidence>
<keyword evidence="1" id="KW-0732">Signal</keyword>
<dbReference type="Gene3D" id="2.130.10.10">
    <property type="entry name" value="YVTN repeat-like/Quinoprotein amine dehydrogenase"/>
    <property type="match status" value="1"/>
</dbReference>
<dbReference type="InterPro" id="IPR015943">
    <property type="entry name" value="WD40/YVTN_repeat-like_dom_sf"/>
</dbReference>
<dbReference type="AlphaFoldDB" id="A3U7T5"/>
<accession>A3U7T5</accession>
<dbReference type="HOGENOM" id="CLU_012935_0_0_10"/>
<evidence type="ECO:0000256" key="1">
    <source>
        <dbReference type="SAM" id="SignalP"/>
    </source>
</evidence>
<dbReference type="Pfam" id="PF13585">
    <property type="entry name" value="CHU_C"/>
    <property type="match status" value="1"/>
</dbReference>
<dbReference type="eggNOG" id="COG3391">
    <property type="taxonomic scope" value="Bacteria"/>
</dbReference>
<dbReference type="RefSeq" id="WP_013186973.1">
    <property type="nucleotide sequence ID" value="NC_014230.1"/>
</dbReference>